<name>A0A1I4T400_9GAMM</name>
<evidence type="ECO:0000313" key="1">
    <source>
        <dbReference type="EMBL" id="SFM71357.1"/>
    </source>
</evidence>
<organism evidence="1 2">
    <name type="scientific">Marinobacter pelagius</name>
    <dbReference type="NCBI Taxonomy" id="379482"/>
    <lineage>
        <taxon>Bacteria</taxon>
        <taxon>Pseudomonadati</taxon>
        <taxon>Pseudomonadota</taxon>
        <taxon>Gammaproteobacteria</taxon>
        <taxon>Pseudomonadales</taxon>
        <taxon>Marinobacteraceae</taxon>
        <taxon>Marinobacter</taxon>
    </lineage>
</organism>
<accession>A0A1I4T400</accession>
<protein>
    <submittedName>
        <fullName evidence="1">Uncharacterized protein</fullName>
    </submittedName>
</protein>
<dbReference type="Proteomes" id="UP000199339">
    <property type="component" value="Unassembled WGS sequence"/>
</dbReference>
<reference evidence="2" key="1">
    <citation type="submission" date="2016-10" db="EMBL/GenBank/DDBJ databases">
        <authorList>
            <person name="Varghese N."/>
            <person name="Submissions S."/>
        </authorList>
    </citation>
    <scope>NUCLEOTIDE SEQUENCE [LARGE SCALE GENOMIC DNA]</scope>
    <source>
        <strain evidence="2">CGMCC 1.6775</strain>
    </source>
</reference>
<keyword evidence="2" id="KW-1185">Reference proteome</keyword>
<dbReference type="AlphaFoldDB" id="A0A1I4T400"/>
<proteinExistence type="predicted"/>
<sequence length="157" mass="16660">MKSKVSAIIESVIQKVSGITAGSGYVNTVSKVEGGQRNFDENELEAGVCLCVAYAGTELASKSNGAPQQVSSLSLVIEAHKLNSANTDIQAEGLDLLADIEKAVLGKTDYLNQSYVMPRGILNESETVEISEDGNAIVATSIVTIPFIKQYANPHEE</sequence>
<gene>
    <name evidence="1" type="ORF">SAMN04487961_0985</name>
</gene>
<dbReference type="RefSeq" id="WP_091999613.1">
    <property type="nucleotide sequence ID" value="NZ_FOUR01000002.1"/>
</dbReference>
<dbReference type="EMBL" id="FOUR01000002">
    <property type="protein sequence ID" value="SFM71357.1"/>
    <property type="molecule type" value="Genomic_DNA"/>
</dbReference>
<evidence type="ECO:0000313" key="2">
    <source>
        <dbReference type="Proteomes" id="UP000199339"/>
    </source>
</evidence>